<dbReference type="InterPro" id="IPR019734">
    <property type="entry name" value="TPR_rpt"/>
</dbReference>
<name>A0A6I6D709_9GAMM</name>
<dbReference type="GO" id="GO:0000030">
    <property type="term" value="F:mannosyltransferase activity"/>
    <property type="evidence" value="ECO:0007669"/>
    <property type="project" value="TreeGrafter"/>
</dbReference>
<keyword evidence="4" id="KW-0472">Membrane</keyword>
<dbReference type="GO" id="GO:0035269">
    <property type="term" value="P:protein O-linked glycosylation via mannose"/>
    <property type="evidence" value="ECO:0007669"/>
    <property type="project" value="TreeGrafter"/>
</dbReference>
<dbReference type="PROSITE" id="PS50005">
    <property type="entry name" value="TPR"/>
    <property type="match status" value="1"/>
</dbReference>
<keyword evidence="4" id="KW-1133">Transmembrane helix</keyword>
<feature type="transmembrane region" description="Helical" evidence="4">
    <location>
        <begin position="312"/>
        <end position="332"/>
    </location>
</feature>
<dbReference type="PANTHER" id="PTHR44227:SF3">
    <property type="entry name" value="PROTEIN O-MANNOSYL-TRANSFERASE TMTC4"/>
    <property type="match status" value="1"/>
</dbReference>
<dbReference type="EMBL" id="CP046415">
    <property type="protein sequence ID" value="QGT79284.1"/>
    <property type="molecule type" value="Genomic_DNA"/>
</dbReference>
<evidence type="ECO:0000313" key="5">
    <source>
        <dbReference type="EMBL" id="QGT79284.1"/>
    </source>
</evidence>
<keyword evidence="1" id="KW-0677">Repeat</keyword>
<evidence type="ECO:0000256" key="2">
    <source>
        <dbReference type="ARBA" id="ARBA00022803"/>
    </source>
</evidence>
<dbReference type="AlphaFoldDB" id="A0A6I6D709"/>
<keyword evidence="2 3" id="KW-0802">TPR repeat</keyword>
<feature type="repeat" description="TPR" evidence="3">
    <location>
        <begin position="435"/>
        <end position="468"/>
    </location>
</feature>
<dbReference type="GO" id="GO:0030968">
    <property type="term" value="P:endoplasmic reticulum unfolded protein response"/>
    <property type="evidence" value="ECO:0007669"/>
    <property type="project" value="TreeGrafter"/>
</dbReference>
<dbReference type="Gene3D" id="1.25.40.10">
    <property type="entry name" value="Tetratricopeptide repeat domain"/>
    <property type="match status" value="1"/>
</dbReference>
<feature type="transmembrane region" description="Helical" evidence="4">
    <location>
        <begin position="205"/>
        <end position="224"/>
    </location>
</feature>
<gene>
    <name evidence="5" type="ORF">GM160_10510</name>
</gene>
<evidence type="ECO:0000256" key="3">
    <source>
        <dbReference type="PROSITE-ProRule" id="PRU00339"/>
    </source>
</evidence>
<evidence type="ECO:0000313" key="6">
    <source>
        <dbReference type="Proteomes" id="UP000427716"/>
    </source>
</evidence>
<feature type="transmembrane region" description="Helical" evidence="4">
    <location>
        <begin position="121"/>
        <end position="142"/>
    </location>
</feature>
<dbReference type="RefSeq" id="WP_156575009.1">
    <property type="nucleotide sequence ID" value="NZ_CP046415.1"/>
</dbReference>
<dbReference type="Proteomes" id="UP000427716">
    <property type="component" value="Chromosome"/>
</dbReference>
<accession>A0A6I6D709</accession>
<reference evidence="5 6" key="1">
    <citation type="submission" date="2019-11" db="EMBL/GenBank/DDBJ databases">
        <authorList>
            <person name="Zhang J."/>
            <person name="Sun C."/>
        </authorList>
    </citation>
    <scope>NUCLEOTIDE SEQUENCE [LARGE SCALE GENOMIC DNA]</scope>
    <source>
        <strain evidence="6">sp2</strain>
    </source>
</reference>
<feature type="transmembrane region" description="Helical" evidence="4">
    <location>
        <begin position="339"/>
        <end position="361"/>
    </location>
</feature>
<dbReference type="InterPro" id="IPR052346">
    <property type="entry name" value="O-mannosyl-transferase_TMTC"/>
</dbReference>
<feature type="transmembrane region" description="Helical" evidence="4">
    <location>
        <begin position="397"/>
        <end position="414"/>
    </location>
</feature>
<dbReference type="SUPFAM" id="SSF48452">
    <property type="entry name" value="TPR-like"/>
    <property type="match status" value="1"/>
</dbReference>
<dbReference type="InterPro" id="IPR011990">
    <property type="entry name" value="TPR-like_helical_dom_sf"/>
</dbReference>
<feature type="transmembrane region" description="Helical" evidence="4">
    <location>
        <begin position="96"/>
        <end position="114"/>
    </location>
</feature>
<organism evidence="5 6">
    <name type="scientific">Guyparkeria halophila</name>
    <dbReference type="NCBI Taxonomy" id="47960"/>
    <lineage>
        <taxon>Bacteria</taxon>
        <taxon>Pseudomonadati</taxon>
        <taxon>Pseudomonadota</taxon>
        <taxon>Gammaproteobacteria</taxon>
        <taxon>Chromatiales</taxon>
        <taxon>Thioalkalibacteraceae</taxon>
        <taxon>Guyparkeria</taxon>
    </lineage>
</organism>
<evidence type="ECO:0000256" key="1">
    <source>
        <dbReference type="ARBA" id="ARBA00022737"/>
    </source>
</evidence>
<keyword evidence="6" id="KW-1185">Reference proteome</keyword>
<dbReference type="KEGG" id="ghl:GM160_10510"/>
<proteinExistence type="predicted"/>
<evidence type="ECO:0000256" key="4">
    <source>
        <dbReference type="SAM" id="Phobius"/>
    </source>
</evidence>
<feature type="transmembrane region" description="Helical" evidence="4">
    <location>
        <begin position="236"/>
        <end position="254"/>
    </location>
</feature>
<feature type="transmembrane region" description="Helical" evidence="4">
    <location>
        <begin position="148"/>
        <end position="168"/>
    </location>
</feature>
<protein>
    <submittedName>
        <fullName evidence="5">Uncharacterized protein</fullName>
    </submittedName>
</protein>
<keyword evidence="4" id="KW-0812">Transmembrane</keyword>
<feature type="transmembrane region" description="Helical" evidence="4">
    <location>
        <begin position="367"/>
        <end position="385"/>
    </location>
</feature>
<feature type="transmembrane region" description="Helical" evidence="4">
    <location>
        <begin position="180"/>
        <end position="199"/>
    </location>
</feature>
<sequence>MRSKSWLAHPITAVLFLLAAAWCVYWPGLGGGFLFDDHSNLALLGMYGVVDDWQTFWLYLLSGFSGPTGRPVSHLSFLIDANHWPADPWPFKRTNVLIHLATGVLLFGLMRSLLLASGQSAARAGGIAAVAMGLWLLHPFWVSTTLYVVQRMAQLAALFSVAGLWLWVEWRRRCPPQANWRAWTVAVVAVWGFGLLAVLSKENGALLPALVLVLEVTILAAMDQRLGQQPGRSFRGLRWVVLGLPLALLALYVARSVPALLAGEAGNRDFTPFERLLTQGRILWDYVFNILLPRPYPGGLFNDDIRLSTGPFTPWITALAWLAWIALVAWAIRVRRGHPFVAAAVLFFLAGHLLESTFIQLELYFEHRSYLPAMLLGLPLALWWLTRAPVPKDIRIAVPVGVLLLLAAMTFMRADLWSSPYLQALKWAKVSPESPRAQHHLANFWWETGNVAEAVRLNDRAIALDPDGLPWRMTRVMYACRDESLAGSPERAIDAVVKALGHAPRVGAVAAQQTETLLDYLMSGDCGEWSRPEAILAMMDRLTAERDMDGGRLERLLWQRGALLHLRRNEPRQAAENLRHLVAATDDRGVALRSAAMLASHGHYRLALDLLEDDWPEGRVGGRISIDRVRHWYIERTGYYQQEREHLEALMREDEANERDRVPRLLALP</sequence>
<dbReference type="PANTHER" id="PTHR44227">
    <property type="match status" value="1"/>
</dbReference>